<evidence type="ECO:0008006" key="3">
    <source>
        <dbReference type="Google" id="ProtNLM"/>
    </source>
</evidence>
<dbReference type="OrthoDB" id="1645289at2759"/>
<organism evidence="1 2">
    <name type="scientific">Austropuccinia psidii MF-1</name>
    <dbReference type="NCBI Taxonomy" id="1389203"/>
    <lineage>
        <taxon>Eukaryota</taxon>
        <taxon>Fungi</taxon>
        <taxon>Dikarya</taxon>
        <taxon>Basidiomycota</taxon>
        <taxon>Pucciniomycotina</taxon>
        <taxon>Pucciniomycetes</taxon>
        <taxon>Pucciniales</taxon>
        <taxon>Sphaerophragmiaceae</taxon>
        <taxon>Austropuccinia</taxon>
    </lineage>
</organism>
<accession>A0A9Q3EPZ5</accession>
<name>A0A9Q3EPZ5_9BASI</name>
<dbReference type="CDD" id="cd09272">
    <property type="entry name" value="RNase_HI_RT_Ty1"/>
    <property type="match status" value="1"/>
</dbReference>
<evidence type="ECO:0000313" key="2">
    <source>
        <dbReference type="Proteomes" id="UP000765509"/>
    </source>
</evidence>
<gene>
    <name evidence="1" type="ORF">O181_064689</name>
</gene>
<protein>
    <recommendedName>
        <fullName evidence="3">Reverse transcriptase Ty1/copia-type domain-containing protein</fullName>
    </recommendedName>
</protein>
<dbReference type="Proteomes" id="UP000765509">
    <property type="component" value="Unassembled WGS sequence"/>
</dbReference>
<keyword evidence="2" id="KW-1185">Reference proteome</keyword>
<sequence>MSTTLTTATSPLPHNCNLVSNTGSTMDIEYLRRIGVLLYISQGSRPDITFAVNYLARFLMGTYVSHWHALEHLLSYLRRSANTGTWILPECKGDAFECYTNANWGGEGSCSTHGFLMLYRGSPISWQSKRQPTVAGSTCQAEYIALSFAAKECLWLSNLFISTIGKHIPKIFSDNKAAINISSNTTSRKQT</sequence>
<evidence type="ECO:0000313" key="1">
    <source>
        <dbReference type="EMBL" id="MBW0524974.1"/>
    </source>
</evidence>
<dbReference type="AlphaFoldDB" id="A0A9Q3EPZ5"/>
<dbReference type="PANTHER" id="PTHR11439">
    <property type="entry name" value="GAG-POL-RELATED RETROTRANSPOSON"/>
    <property type="match status" value="1"/>
</dbReference>
<dbReference type="EMBL" id="AVOT02031437">
    <property type="protein sequence ID" value="MBW0524974.1"/>
    <property type="molecule type" value="Genomic_DNA"/>
</dbReference>
<dbReference type="PANTHER" id="PTHR11439:SF467">
    <property type="entry name" value="INTEGRASE CATALYTIC DOMAIN-CONTAINING PROTEIN"/>
    <property type="match status" value="1"/>
</dbReference>
<proteinExistence type="predicted"/>
<reference evidence="1" key="1">
    <citation type="submission" date="2021-03" db="EMBL/GenBank/DDBJ databases">
        <title>Draft genome sequence of rust myrtle Austropuccinia psidii MF-1, a brazilian biotype.</title>
        <authorList>
            <person name="Quecine M.C."/>
            <person name="Pachon D.M.R."/>
            <person name="Bonatelli M.L."/>
            <person name="Correr F.H."/>
            <person name="Franceschini L.M."/>
            <person name="Leite T.F."/>
            <person name="Margarido G.R.A."/>
            <person name="Almeida C.A."/>
            <person name="Ferrarezi J.A."/>
            <person name="Labate C.A."/>
        </authorList>
    </citation>
    <scope>NUCLEOTIDE SEQUENCE</scope>
    <source>
        <strain evidence="1">MF-1</strain>
    </source>
</reference>
<comment type="caution">
    <text evidence="1">The sequence shown here is derived from an EMBL/GenBank/DDBJ whole genome shotgun (WGS) entry which is preliminary data.</text>
</comment>